<protein>
    <submittedName>
        <fullName evidence="3">8261_t:CDS:1</fullName>
    </submittedName>
</protein>
<comment type="caution">
    <text evidence="3">The sequence shown here is derived from an EMBL/GenBank/DDBJ whole genome shotgun (WGS) entry which is preliminary data.</text>
</comment>
<evidence type="ECO:0000259" key="2">
    <source>
        <dbReference type="Pfam" id="PF04927"/>
    </source>
</evidence>
<gene>
    <name evidence="3" type="ORF">PBRASI_LOCUS1018</name>
</gene>
<dbReference type="Pfam" id="PF04927">
    <property type="entry name" value="SMP"/>
    <property type="match status" value="1"/>
</dbReference>
<name>A0A9N8VXL1_9GLOM</name>
<organism evidence="3 4">
    <name type="scientific">Paraglomus brasilianum</name>
    <dbReference type="NCBI Taxonomy" id="144538"/>
    <lineage>
        <taxon>Eukaryota</taxon>
        <taxon>Fungi</taxon>
        <taxon>Fungi incertae sedis</taxon>
        <taxon>Mucoromycota</taxon>
        <taxon>Glomeromycotina</taxon>
        <taxon>Glomeromycetes</taxon>
        <taxon>Paraglomerales</taxon>
        <taxon>Paraglomeraceae</taxon>
        <taxon>Paraglomus</taxon>
    </lineage>
</organism>
<dbReference type="InterPro" id="IPR007011">
    <property type="entry name" value="LEA_SMP_dom"/>
</dbReference>
<sequence length="71" mass="6878">MSKGKSHMTTQDAARIQSSEARAHGGGVSSGSFAARAQSAAARNASTGKVSGGGSKGSGDGDAHPPSLSYS</sequence>
<feature type="region of interest" description="Disordered" evidence="1">
    <location>
        <begin position="1"/>
        <end position="71"/>
    </location>
</feature>
<reference evidence="3" key="1">
    <citation type="submission" date="2021-06" db="EMBL/GenBank/DDBJ databases">
        <authorList>
            <person name="Kallberg Y."/>
            <person name="Tangrot J."/>
            <person name="Rosling A."/>
        </authorList>
    </citation>
    <scope>NUCLEOTIDE SEQUENCE</scope>
    <source>
        <strain evidence="3">BR232B</strain>
    </source>
</reference>
<evidence type="ECO:0000256" key="1">
    <source>
        <dbReference type="SAM" id="MobiDB-lite"/>
    </source>
</evidence>
<evidence type="ECO:0000313" key="3">
    <source>
        <dbReference type="EMBL" id="CAG8469897.1"/>
    </source>
</evidence>
<feature type="domain" description="SMP" evidence="2">
    <location>
        <begin position="7"/>
        <end position="46"/>
    </location>
</feature>
<dbReference type="Gene3D" id="6.10.110.10">
    <property type="match status" value="1"/>
</dbReference>
<dbReference type="AlphaFoldDB" id="A0A9N8VXL1"/>
<feature type="compositionally biased region" description="Polar residues" evidence="1">
    <location>
        <begin position="7"/>
        <end position="20"/>
    </location>
</feature>
<dbReference type="InterPro" id="IPR038213">
    <property type="entry name" value="IFI6/IFI27-like_sf"/>
</dbReference>
<accession>A0A9N8VXL1</accession>
<proteinExistence type="predicted"/>
<feature type="compositionally biased region" description="Gly residues" evidence="1">
    <location>
        <begin position="50"/>
        <end position="60"/>
    </location>
</feature>
<evidence type="ECO:0000313" key="4">
    <source>
        <dbReference type="Proteomes" id="UP000789739"/>
    </source>
</evidence>
<keyword evidence="4" id="KW-1185">Reference proteome</keyword>
<dbReference type="EMBL" id="CAJVPI010000060">
    <property type="protein sequence ID" value="CAG8469897.1"/>
    <property type="molecule type" value="Genomic_DNA"/>
</dbReference>
<feature type="compositionally biased region" description="Low complexity" evidence="1">
    <location>
        <begin position="30"/>
        <end position="49"/>
    </location>
</feature>
<dbReference type="Proteomes" id="UP000789739">
    <property type="component" value="Unassembled WGS sequence"/>
</dbReference>